<dbReference type="GO" id="GO:0003777">
    <property type="term" value="F:microtubule motor activity"/>
    <property type="evidence" value="ECO:0007669"/>
    <property type="project" value="InterPro"/>
</dbReference>
<evidence type="ECO:0000313" key="12">
    <source>
        <dbReference type="Proteomes" id="UP000237347"/>
    </source>
</evidence>
<dbReference type="InterPro" id="IPR001752">
    <property type="entry name" value="Kinesin_motor_dom"/>
</dbReference>
<evidence type="ECO:0000256" key="6">
    <source>
        <dbReference type="ARBA" id="ARBA00023175"/>
    </source>
</evidence>
<feature type="region of interest" description="Disordered" evidence="8">
    <location>
        <begin position="716"/>
        <end position="748"/>
    </location>
</feature>
<evidence type="ECO:0000259" key="10">
    <source>
        <dbReference type="PROSITE" id="PS50067"/>
    </source>
</evidence>
<feature type="non-terminal residue" evidence="11">
    <location>
        <position position="1"/>
    </location>
</feature>
<keyword evidence="12" id="KW-1185">Reference proteome</keyword>
<dbReference type="Pfam" id="PF00307">
    <property type="entry name" value="CH"/>
    <property type="match status" value="1"/>
</dbReference>
<dbReference type="AlphaFoldDB" id="A0AAW0JBA0"/>
<accession>A0AAW0JBA0</accession>
<dbReference type="SMART" id="SM00033">
    <property type="entry name" value="CH"/>
    <property type="match status" value="1"/>
</dbReference>
<keyword evidence="5" id="KW-0175">Coiled coil</keyword>
<dbReference type="EMBL" id="PKMF04000611">
    <property type="protein sequence ID" value="KAK7824147.1"/>
    <property type="molecule type" value="Genomic_DNA"/>
</dbReference>
<protein>
    <submittedName>
        <fullName evidence="11">Kinesin-like protein kin-14l</fullName>
    </submittedName>
</protein>
<keyword evidence="3 7" id="KW-0547">Nucleotide-binding</keyword>
<dbReference type="Gene3D" id="1.10.418.10">
    <property type="entry name" value="Calponin-like domain"/>
    <property type="match status" value="1"/>
</dbReference>
<dbReference type="GO" id="GO:0008017">
    <property type="term" value="F:microtubule binding"/>
    <property type="evidence" value="ECO:0007669"/>
    <property type="project" value="InterPro"/>
</dbReference>
<dbReference type="InterPro" id="IPR036961">
    <property type="entry name" value="Kinesin_motor_dom_sf"/>
</dbReference>
<comment type="similarity">
    <text evidence="1">Belongs to the TRAFAC class myosin-kinesin ATPase superfamily. Kinesin family. KIN-14 subfamily.</text>
</comment>
<keyword evidence="4 7" id="KW-0067">ATP-binding</keyword>
<feature type="binding site" evidence="7">
    <location>
        <begin position="452"/>
        <end position="459"/>
    </location>
    <ligand>
        <name>ATP</name>
        <dbReference type="ChEBI" id="CHEBI:30616"/>
    </ligand>
</feature>
<dbReference type="PANTHER" id="PTHR47972:SF4">
    <property type="entry name" value="KINESIN-LIKE PROTEIN KIN-14L"/>
    <property type="match status" value="1"/>
</dbReference>
<dbReference type="InterPro" id="IPR001715">
    <property type="entry name" value="CH_dom"/>
</dbReference>
<organism evidence="11 12">
    <name type="scientific">Quercus suber</name>
    <name type="common">Cork oak</name>
    <dbReference type="NCBI Taxonomy" id="58331"/>
    <lineage>
        <taxon>Eukaryota</taxon>
        <taxon>Viridiplantae</taxon>
        <taxon>Streptophyta</taxon>
        <taxon>Embryophyta</taxon>
        <taxon>Tracheophyta</taxon>
        <taxon>Spermatophyta</taxon>
        <taxon>Magnoliopsida</taxon>
        <taxon>eudicotyledons</taxon>
        <taxon>Gunneridae</taxon>
        <taxon>Pentapetalae</taxon>
        <taxon>rosids</taxon>
        <taxon>fabids</taxon>
        <taxon>Fagales</taxon>
        <taxon>Fagaceae</taxon>
        <taxon>Quercus</taxon>
    </lineage>
</organism>
<dbReference type="InterPro" id="IPR027417">
    <property type="entry name" value="P-loop_NTPase"/>
</dbReference>
<dbReference type="SMART" id="SM00129">
    <property type="entry name" value="KISc"/>
    <property type="match status" value="1"/>
</dbReference>
<feature type="compositionally biased region" description="Basic and acidic residues" evidence="8">
    <location>
        <begin position="760"/>
        <end position="770"/>
    </location>
</feature>
<dbReference type="PRINTS" id="PR00380">
    <property type="entry name" value="KINESINHEAVY"/>
</dbReference>
<gene>
    <name evidence="11" type="primary">KIN14L_0</name>
    <name evidence="11" type="ORF">CFP56_034694</name>
</gene>
<evidence type="ECO:0000256" key="8">
    <source>
        <dbReference type="SAM" id="MobiDB-lite"/>
    </source>
</evidence>
<dbReference type="SUPFAM" id="SSF47576">
    <property type="entry name" value="Calponin-homology domain, CH-domain"/>
    <property type="match status" value="1"/>
</dbReference>
<proteinExistence type="inferred from homology"/>
<dbReference type="InterPro" id="IPR036872">
    <property type="entry name" value="CH_dom_sf"/>
</dbReference>
<evidence type="ECO:0000256" key="4">
    <source>
        <dbReference type="ARBA" id="ARBA00022840"/>
    </source>
</evidence>
<reference evidence="11 12" key="1">
    <citation type="journal article" date="2018" name="Sci. Data">
        <title>The draft genome sequence of cork oak.</title>
        <authorList>
            <person name="Ramos A.M."/>
            <person name="Usie A."/>
            <person name="Barbosa P."/>
            <person name="Barros P.M."/>
            <person name="Capote T."/>
            <person name="Chaves I."/>
            <person name="Simoes F."/>
            <person name="Abreu I."/>
            <person name="Carrasquinho I."/>
            <person name="Faro C."/>
            <person name="Guimaraes J.B."/>
            <person name="Mendonca D."/>
            <person name="Nobrega F."/>
            <person name="Rodrigues L."/>
            <person name="Saibo N.J.M."/>
            <person name="Varela M.C."/>
            <person name="Egas C."/>
            <person name="Matos J."/>
            <person name="Miguel C.M."/>
            <person name="Oliveira M.M."/>
            <person name="Ricardo C.P."/>
            <person name="Goncalves S."/>
        </authorList>
    </citation>
    <scope>NUCLEOTIDE SEQUENCE [LARGE SCALE GENOMIC DNA]</scope>
    <source>
        <strain evidence="12">cv. HL8</strain>
    </source>
</reference>
<dbReference type="Pfam" id="PF00225">
    <property type="entry name" value="Kinesin"/>
    <property type="match status" value="1"/>
</dbReference>
<name>A0AAW0JBA0_QUESU</name>
<dbReference type="SUPFAM" id="SSF52540">
    <property type="entry name" value="P-loop containing nucleoside triphosphate hydrolases"/>
    <property type="match status" value="1"/>
</dbReference>
<dbReference type="Proteomes" id="UP000237347">
    <property type="component" value="Unassembled WGS sequence"/>
</dbReference>
<evidence type="ECO:0000313" key="11">
    <source>
        <dbReference type="EMBL" id="KAK7824147.1"/>
    </source>
</evidence>
<evidence type="ECO:0000256" key="5">
    <source>
        <dbReference type="ARBA" id="ARBA00023054"/>
    </source>
</evidence>
<feature type="compositionally biased region" description="Basic and acidic residues" evidence="8">
    <location>
        <begin position="724"/>
        <end position="743"/>
    </location>
</feature>
<feature type="domain" description="Calponin-homology (CH)" evidence="9">
    <location>
        <begin position="37"/>
        <end position="161"/>
    </location>
</feature>
<feature type="domain" description="Kinesin motor" evidence="10">
    <location>
        <begin position="370"/>
        <end position="684"/>
    </location>
</feature>
<dbReference type="GO" id="GO:0007018">
    <property type="term" value="P:microtubule-based movement"/>
    <property type="evidence" value="ECO:0007669"/>
    <property type="project" value="InterPro"/>
</dbReference>
<comment type="caution">
    <text evidence="11">The sequence shown here is derived from an EMBL/GenBank/DDBJ whole genome shotgun (WGS) entry which is preliminary data.</text>
</comment>
<dbReference type="PROSITE" id="PS50067">
    <property type="entry name" value="KINESIN_MOTOR_2"/>
    <property type="match status" value="1"/>
</dbReference>
<evidence type="ECO:0000256" key="1">
    <source>
        <dbReference type="ARBA" id="ARBA00010899"/>
    </source>
</evidence>
<dbReference type="FunFam" id="1.10.418.10:FF:000073">
    <property type="entry name" value="Kinesin-like protein KIN-14L"/>
    <property type="match status" value="1"/>
</dbReference>
<keyword evidence="2" id="KW-0493">Microtubule</keyword>
<dbReference type="Gene3D" id="3.40.850.10">
    <property type="entry name" value="Kinesin motor domain"/>
    <property type="match status" value="1"/>
</dbReference>
<dbReference type="PROSITE" id="PS50021">
    <property type="entry name" value="CH"/>
    <property type="match status" value="1"/>
</dbReference>
<dbReference type="PANTHER" id="PTHR47972">
    <property type="entry name" value="KINESIN-LIKE PROTEIN KLP-3"/>
    <property type="match status" value="1"/>
</dbReference>
<dbReference type="GO" id="GO:0005874">
    <property type="term" value="C:microtubule"/>
    <property type="evidence" value="ECO:0007669"/>
    <property type="project" value="UniProtKB-KW"/>
</dbReference>
<keyword evidence="6 7" id="KW-0505">Motor protein</keyword>
<feature type="region of interest" description="Disordered" evidence="8">
    <location>
        <begin position="760"/>
        <end position="787"/>
    </location>
</feature>
<evidence type="ECO:0000256" key="3">
    <source>
        <dbReference type="ARBA" id="ARBA00022741"/>
    </source>
</evidence>
<evidence type="ECO:0000256" key="7">
    <source>
        <dbReference type="PROSITE-ProRule" id="PRU00283"/>
    </source>
</evidence>
<evidence type="ECO:0000256" key="2">
    <source>
        <dbReference type="ARBA" id="ARBA00022701"/>
    </source>
</evidence>
<evidence type="ECO:0000259" key="9">
    <source>
        <dbReference type="PROSITE" id="PS50021"/>
    </source>
</evidence>
<dbReference type="InterPro" id="IPR027640">
    <property type="entry name" value="Kinesin-like_fam"/>
</dbReference>
<dbReference type="FunFam" id="3.40.850.10:FF:000103">
    <property type="entry name" value="Kinesin-like protein KIN-14A"/>
    <property type="match status" value="1"/>
</dbReference>
<dbReference type="GO" id="GO:0005524">
    <property type="term" value="F:ATP binding"/>
    <property type="evidence" value="ECO:0007669"/>
    <property type="project" value="UniProtKB-UniRule"/>
</dbReference>
<sequence length="970" mass="108308">VLFQESKEIGWLFTMEDSARSGLREFNLASRKAEEAAWRRYQAVGWLENLVGPLDISKQPSEREFISCLRNGLVLCNAINKINPGAVPKVVENPSHLQSVSWESQPLPAYQYFENVRNFLVAVEELKLPAFEASDLDRDAMEAGSAAKVVDCILTLKSYYEWKQMGGGNGFLKNVKSPFSVHSASRMHARASAAISSDSCRRLDMSATCEKQPPIDSDNQKQPPIEADIELIVKLIVDCMVDSKENIDENLLASSHNRNMDPVKLFSRIMSSCLEEQVQNKFPESCRACLSKGNCKHRSLFQMQEKELLDLKGLLSSTKREFNYLQSQVQRDLKDLESQVQELSFAAVGYYRVVKENRNLYNMVQDLKGNIRVYCRIRPSFSYEAKTVIDFVGDDGSLVILDPLKPQKDGRKVFQFNRVFGPAATQDEVFKDTQPLIRSVMDGYNVCIFAYGQTGSGKTHTMSGPSGGSMKDRGINYLALKDLFQLSNRRKDIINYDIHVQMVEIYNEQHTLEIRSCTGDNGLSLPDATMHPVKSTTDVLNLMKLGEVNRVVSSTAINNSSSRSHSVLTVHVHGKDISGSTLHSCLHLVDLAGSERVDKSEVTGDRLKEAQYINKSLSCLGDVITALAQKSSHIPYRNSKLTLLLQDSLGGHAKTLMFAHVSPEEDSFGETVSTLKFAQRVSTIELGAARVNKESSEVMQLKEQIESLKKALTRKETQNMQFSKIKEPRSPTEKPKAVPERTPPRPRRLSIENCSATKIEKAMNNEDRKGTPSIPTRSRRLSSEGPKYAKKDNLLIKLSDDAIKPQPFDAVSIPKYGQIQDAEAVTRPFGHFSNGGSMMEASHAKAPRSPTSTTYQKRVIRTDGRTQIPSLQLPKSPELPIRARNEVQNMMQSELTLSTDFQTPNLIGSANGKGSQIRRSLRTIGKLINVSEKRNQQNLMELQTPIKGATNVIGPKSPVTAIARAHRDNH</sequence>
<dbReference type="CDD" id="cd21203">
    <property type="entry name" value="CH_AtKIN14-like"/>
    <property type="match status" value="1"/>
</dbReference>